<gene>
    <name evidence="1" type="ORF">B7P43_G08230</name>
</gene>
<protein>
    <recommendedName>
        <fullName evidence="3">Integrase zinc-binding domain-containing protein</fullName>
    </recommendedName>
</protein>
<sequence>MCHADEQWTEELPLVLLGISIAFKEDLQESVAELVYVEPPRVPCELLTPTTEPADAAQLITELQQHMARLRPIPASRHNSPDTFVHRDLSNCTHLFLREYAARRVLVPPHRGPYQVLTRRDKTMQILVRDRPVTVSTDRVKPANMLNESSHWTHTTFNPTTRAAPASPATPPQLAAKSTRCGRELLGHRKSLRYHVALTLAV</sequence>
<comment type="caution">
    <text evidence="1">The sequence shown here is derived from an EMBL/GenBank/DDBJ whole genome shotgun (WGS) entry which is preliminary data.</text>
</comment>
<name>A0A2J7QJC4_9NEOP</name>
<reference evidence="1 2" key="1">
    <citation type="submission" date="2017-12" db="EMBL/GenBank/DDBJ databases">
        <title>Hemimetabolous genomes reveal molecular basis of termite eusociality.</title>
        <authorList>
            <person name="Harrison M.C."/>
            <person name="Jongepier E."/>
            <person name="Robertson H.M."/>
            <person name="Arning N."/>
            <person name="Bitard-Feildel T."/>
            <person name="Chao H."/>
            <person name="Childers C.P."/>
            <person name="Dinh H."/>
            <person name="Doddapaneni H."/>
            <person name="Dugan S."/>
            <person name="Gowin J."/>
            <person name="Greiner C."/>
            <person name="Han Y."/>
            <person name="Hu H."/>
            <person name="Hughes D.S.T."/>
            <person name="Huylmans A.-K."/>
            <person name="Kemena C."/>
            <person name="Kremer L.P.M."/>
            <person name="Lee S.L."/>
            <person name="Lopez-Ezquerra A."/>
            <person name="Mallet L."/>
            <person name="Monroy-Kuhn J.M."/>
            <person name="Moser A."/>
            <person name="Murali S.C."/>
            <person name="Muzny D.M."/>
            <person name="Otani S."/>
            <person name="Piulachs M.-D."/>
            <person name="Poelchau M."/>
            <person name="Qu J."/>
            <person name="Schaub F."/>
            <person name="Wada-Katsumata A."/>
            <person name="Worley K.C."/>
            <person name="Xie Q."/>
            <person name="Ylla G."/>
            <person name="Poulsen M."/>
            <person name="Gibbs R.A."/>
            <person name="Schal C."/>
            <person name="Richards S."/>
            <person name="Belles X."/>
            <person name="Korb J."/>
            <person name="Bornberg-Bauer E."/>
        </authorList>
    </citation>
    <scope>NUCLEOTIDE SEQUENCE [LARGE SCALE GENOMIC DNA]</scope>
    <source>
        <tissue evidence="1">Whole body</tissue>
    </source>
</reference>
<dbReference type="AlphaFoldDB" id="A0A2J7QJC4"/>
<dbReference type="PANTHER" id="PTHR38681">
    <property type="entry name" value="RETROVIRUS-RELATED POL POLYPROTEIN FROM TRANSPOSON 412-LIKE PROTEIN-RELATED"/>
    <property type="match status" value="1"/>
</dbReference>
<evidence type="ECO:0008006" key="3">
    <source>
        <dbReference type="Google" id="ProtNLM"/>
    </source>
</evidence>
<dbReference type="InParanoid" id="A0A2J7QJC4"/>
<dbReference type="Proteomes" id="UP000235965">
    <property type="component" value="Unassembled WGS sequence"/>
</dbReference>
<organism evidence="1 2">
    <name type="scientific">Cryptotermes secundus</name>
    <dbReference type="NCBI Taxonomy" id="105785"/>
    <lineage>
        <taxon>Eukaryota</taxon>
        <taxon>Metazoa</taxon>
        <taxon>Ecdysozoa</taxon>
        <taxon>Arthropoda</taxon>
        <taxon>Hexapoda</taxon>
        <taxon>Insecta</taxon>
        <taxon>Pterygota</taxon>
        <taxon>Neoptera</taxon>
        <taxon>Polyneoptera</taxon>
        <taxon>Dictyoptera</taxon>
        <taxon>Blattodea</taxon>
        <taxon>Blattoidea</taxon>
        <taxon>Termitoidae</taxon>
        <taxon>Kalotermitidae</taxon>
        <taxon>Cryptotermitinae</taxon>
        <taxon>Cryptotermes</taxon>
    </lineage>
</organism>
<dbReference type="OrthoDB" id="8067857at2759"/>
<evidence type="ECO:0000313" key="2">
    <source>
        <dbReference type="Proteomes" id="UP000235965"/>
    </source>
</evidence>
<dbReference type="PANTHER" id="PTHR38681:SF1">
    <property type="entry name" value="RETROVIRUS-RELATED POL POLYPROTEIN FROM TRANSPOSON 412-LIKE PROTEIN"/>
    <property type="match status" value="1"/>
</dbReference>
<proteinExistence type="predicted"/>
<dbReference type="STRING" id="105785.A0A2J7QJC4"/>
<dbReference type="EMBL" id="NEVH01013558">
    <property type="protein sequence ID" value="PNF28669.1"/>
    <property type="molecule type" value="Genomic_DNA"/>
</dbReference>
<evidence type="ECO:0000313" key="1">
    <source>
        <dbReference type="EMBL" id="PNF28669.1"/>
    </source>
</evidence>
<keyword evidence="2" id="KW-1185">Reference proteome</keyword>
<accession>A0A2J7QJC4</accession>